<accession>A0A520MI06</accession>
<proteinExistence type="predicted"/>
<evidence type="ECO:0000313" key="2">
    <source>
        <dbReference type="EMBL" id="RZO20821.1"/>
    </source>
</evidence>
<evidence type="ECO:0000313" key="3">
    <source>
        <dbReference type="Proteomes" id="UP000315889"/>
    </source>
</evidence>
<reference evidence="2 3" key="1">
    <citation type="submission" date="2019-02" db="EMBL/GenBank/DDBJ databases">
        <title>Prokaryotic population dynamics and viral predation in marine succession experiment using metagenomics: the confinement effect.</title>
        <authorList>
            <person name="Haro-Moreno J.M."/>
            <person name="Rodriguez-Valera F."/>
            <person name="Lopez-Perez M."/>
        </authorList>
    </citation>
    <scope>NUCLEOTIDE SEQUENCE [LARGE SCALE GENOMIC DNA]</scope>
    <source>
        <strain evidence="2">MED-G170</strain>
    </source>
</reference>
<evidence type="ECO:0000259" key="1">
    <source>
        <dbReference type="Pfam" id="PF09413"/>
    </source>
</evidence>
<dbReference type="EMBL" id="SHBP01000003">
    <property type="protein sequence ID" value="RZO20821.1"/>
    <property type="molecule type" value="Genomic_DNA"/>
</dbReference>
<protein>
    <submittedName>
        <fullName evidence="2">DUF2007 domain-containing protein</fullName>
    </submittedName>
</protein>
<comment type="caution">
    <text evidence="2">The sequence shown here is derived from an EMBL/GenBank/DDBJ whole genome shotgun (WGS) entry which is preliminary data.</text>
</comment>
<feature type="domain" description="DUF2007" evidence="1">
    <location>
        <begin position="1"/>
        <end position="66"/>
    </location>
</feature>
<dbReference type="InterPro" id="IPR018551">
    <property type="entry name" value="DUF2007"/>
</dbReference>
<gene>
    <name evidence="2" type="ORF">EVB03_03675</name>
</gene>
<dbReference type="AlphaFoldDB" id="A0A520MI06"/>
<dbReference type="Proteomes" id="UP000315889">
    <property type="component" value="Unassembled WGS sequence"/>
</dbReference>
<organism evidence="2 3">
    <name type="scientific">SAR92 clade bacterium</name>
    <dbReference type="NCBI Taxonomy" id="2315479"/>
    <lineage>
        <taxon>Bacteria</taxon>
        <taxon>Pseudomonadati</taxon>
        <taxon>Pseudomonadota</taxon>
        <taxon>Gammaproteobacteria</taxon>
        <taxon>Cellvibrionales</taxon>
        <taxon>Porticoccaceae</taxon>
        <taxon>SAR92 clade</taxon>
    </lineage>
</organism>
<sequence length="77" mass="8548">MISVYRSSNYFEAQLLVNLIEMEGLEVFLHGAALQGGVGELSALDHLSIMVKDADQSKAKDVVTAYERGDFILEDER</sequence>
<name>A0A520MI06_9GAMM</name>
<dbReference type="Pfam" id="PF09413">
    <property type="entry name" value="DUF2007"/>
    <property type="match status" value="1"/>
</dbReference>